<gene>
    <name evidence="2" type="ORF">PHET_06617</name>
</gene>
<dbReference type="AlphaFoldDB" id="A0A8J4TBV2"/>
<proteinExistence type="predicted"/>
<keyword evidence="3" id="KW-1185">Reference proteome</keyword>
<sequence length="444" mass="49710">MYLVTVVLTYLVISAHCGCVPRGSSVCLNIDHPPQNEIGWIDRHDQYDSTGYEQVNSYHPSRLYDPTYTQQQSTRRKYGNIGLEPETDDGNVNRLLGTILSNLHHTSHAIRRPVLEASTNADLLTVINKVVLSLTTSERLQLLKLVLSAQDDSILSKVMTLIMPVLEHIDWSEFISILSPALRKTNIIELAKLLKSQSSVETSGLIKYLMPNLQAPGKRLHVNLLANLVEGPLLNVAQDITTRLSKEEWFQLIRYVIPVHDERELIELARDAFAIFSNTDLVQLVEELSPIIKRIEFSRLMGNGSLGLDGKSIVRWIKLASPYLSRMDLGSLARSLNVGLEDTDITELLLNIRDIASRTGSSTSDEPSRILHSDSATRTVYQPCEPTGQQKNELQRQVQRVLRRNGKPSCLSKFNLLAVKTVSQGETVLVSFISVPIVHKCFAS</sequence>
<dbReference type="Proteomes" id="UP000748531">
    <property type="component" value="Unassembled WGS sequence"/>
</dbReference>
<reference evidence="2" key="1">
    <citation type="submission" date="2019-05" db="EMBL/GenBank/DDBJ databases">
        <title>Annotation for the trematode Paragonimus heterotremus.</title>
        <authorList>
            <person name="Choi Y.-J."/>
        </authorList>
    </citation>
    <scope>NUCLEOTIDE SEQUENCE</scope>
    <source>
        <strain evidence="2">LC</strain>
    </source>
</reference>
<name>A0A8J4TBV2_9TREM</name>
<protein>
    <recommendedName>
        <fullName evidence="4">Vitellogenin domain-containing protein</fullName>
    </recommendedName>
</protein>
<keyword evidence="1" id="KW-0732">Signal</keyword>
<feature type="chain" id="PRO_5035198968" description="Vitellogenin domain-containing protein" evidence="1">
    <location>
        <begin position="18"/>
        <end position="444"/>
    </location>
</feature>
<organism evidence="2 3">
    <name type="scientific">Paragonimus heterotremus</name>
    <dbReference type="NCBI Taxonomy" id="100268"/>
    <lineage>
        <taxon>Eukaryota</taxon>
        <taxon>Metazoa</taxon>
        <taxon>Spiralia</taxon>
        <taxon>Lophotrochozoa</taxon>
        <taxon>Platyhelminthes</taxon>
        <taxon>Trematoda</taxon>
        <taxon>Digenea</taxon>
        <taxon>Plagiorchiida</taxon>
        <taxon>Troglotremata</taxon>
        <taxon>Troglotrematidae</taxon>
        <taxon>Paragonimus</taxon>
    </lineage>
</organism>
<evidence type="ECO:0000313" key="3">
    <source>
        <dbReference type="Proteomes" id="UP000748531"/>
    </source>
</evidence>
<feature type="signal peptide" evidence="1">
    <location>
        <begin position="1"/>
        <end position="17"/>
    </location>
</feature>
<dbReference type="EMBL" id="LUCH01003602">
    <property type="protein sequence ID" value="KAF5399931.1"/>
    <property type="molecule type" value="Genomic_DNA"/>
</dbReference>
<evidence type="ECO:0000256" key="1">
    <source>
        <dbReference type="SAM" id="SignalP"/>
    </source>
</evidence>
<evidence type="ECO:0000313" key="2">
    <source>
        <dbReference type="EMBL" id="KAF5399931.1"/>
    </source>
</evidence>
<dbReference type="OrthoDB" id="6265192at2759"/>
<comment type="caution">
    <text evidence="2">The sequence shown here is derived from an EMBL/GenBank/DDBJ whole genome shotgun (WGS) entry which is preliminary data.</text>
</comment>
<evidence type="ECO:0008006" key="4">
    <source>
        <dbReference type="Google" id="ProtNLM"/>
    </source>
</evidence>
<accession>A0A8J4TBV2</accession>